<evidence type="ECO:0000313" key="2">
    <source>
        <dbReference type="Proteomes" id="UP000204095"/>
    </source>
</evidence>
<gene>
    <name evidence="1" type="primary">n585L</name>
    <name evidence="1" type="ORF">FR483_n585L</name>
</gene>
<dbReference type="GeneID" id="5469918"/>
<reference evidence="1 2" key="1">
    <citation type="journal article" date="2007" name="Virology">
        <title>Sequence and annotation of the 314-kb MT325 and the 321-kb FR483 viruses that infect Chlorella Pbi.</title>
        <authorList>
            <person name="Fitzgerald L.A."/>
            <person name="Graves M.V."/>
            <person name="Li X."/>
            <person name="Feldblyum T."/>
            <person name="Hartigan J."/>
            <person name="Van Etten J.L."/>
        </authorList>
    </citation>
    <scope>NUCLEOTIDE SEQUENCE [LARGE SCALE GENOMIC DNA]</scope>
    <source>
        <strain evidence="1 2">FR483</strain>
    </source>
</reference>
<name>A7J7T9_PBCVF</name>
<evidence type="ECO:0000313" key="1">
    <source>
        <dbReference type="EMBL" id="ABT15870.1"/>
    </source>
</evidence>
<dbReference type="KEGG" id="vg:5469918"/>
<proteinExistence type="predicted"/>
<dbReference type="Proteomes" id="UP000204095">
    <property type="component" value="Segment"/>
</dbReference>
<accession>A7J7T9</accession>
<dbReference type="EMBL" id="DQ890022">
    <property type="protein sequence ID" value="ABT15870.1"/>
    <property type="molecule type" value="Genomic_DNA"/>
</dbReference>
<dbReference type="RefSeq" id="YP_001426217.1">
    <property type="nucleotide sequence ID" value="NC_008603.1"/>
</dbReference>
<organism evidence="1 2">
    <name type="scientific">Paramecium bursaria Chlorella virus FR483</name>
    <name type="common">PBCV-FR483</name>
    <dbReference type="NCBI Taxonomy" id="399781"/>
    <lineage>
        <taxon>Viruses</taxon>
        <taxon>Varidnaviria</taxon>
        <taxon>Bamfordvirae</taxon>
        <taxon>Nucleocytoviricota</taxon>
        <taxon>Megaviricetes</taxon>
        <taxon>Algavirales</taxon>
        <taxon>Phycodnaviridae</taxon>
        <taxon>Chlorovirus</taxon>
        <taxon>Chlorovirus conductrix</taxon>
        <taxon>Paramecium bursaria Chlorella virus A1</taxon>
    </lineage>
</organism>
<protein>
    <submittedName>
        <fullName evidence="1">Uncharacterized protein n585L</fullName>
    </submittedName>
</protein>
<organismHost>
    <name type="scientific">Paramecium bursaria</name>
    <dbReference type="NCBI Taxonomy" id="74790"/>
</organismHost>
<sequence length="77" mass="8937">MSTRLRNFSRETILSDCCLMRWKRFLCLTSTNQTMIPISILRIPMYPLLIEVHFLMSTPLVISFDALGVSSDFPHMV</sequence>